<comment type="subcellular location">
    <subcellularLocation>
        <location evidence="1 9">Cell inner membrane</location>
        <topology evidence="1 9">Multi-pass membrane protein</topology>
    </subcellularLocation>
</comment>
<keyword evidence="3" id="KW-1003">Cell membrane</keyword>
<dbReference type="PANTHER" id="PTHR35011">
    <property type="entry name" value="2,3-DIKETO-L-GULONATE TRAP TRANSPORTER SMALL PERMEASE PROTEIN YIAM"/>
    <property type="match status" value="1"/>
</dbReference>
<evidence type="ECO:0000313" key="12">
    <source>
        <dbReference type="Proteomes" id="UP000295367"/>
    </source>
</evidence>
<keyword evidence="12" id="KW-1185">Reference proteome</keyword>
<keyword evidence="4 9" id="KW-0997">Cell inner membrane</keyword>
<evidence type="ECO:0000313" key="11">
    <source>
        <dbReference type="EMBL" id="TCV82340.1"/>
    </source>
</evidence>
<dbReference type="OrthoDB" id="5567560at2"/>
<evidence type="ECO:0000256" key="3">
    <source>
        <dbReference type="ARBA" id="ARBA00022475"/>
    </source>
</evidence>
<dbReference type="InterPro" id="IPR055348">
    <property type="entry name" value="DctQ"/>
</dbReference>
<evidence type="ECO:0000256" key="5">
    <source>
        <dbReference type="ARBA" id="ARBA00022692"/>
    </source>
</evidence>
<feature type="transmembrane region" description="Helical" evidence="9">
    <location>
        <begin position="21"/>
        <end position="42"/>
    </location>
</feature>
<evidence type="ECO:0000256" key="9">
    <source>
        <dbReference type="RuleBase" id="RU369079"/>
    </source>
</evidence>
<sequence length="167" mass="19402">MEAYTRNRSLFAKIESKLTRIESLIASISMVIMLVLSLLEIILRNFFHTGIPGASILIQYLVLWVSFFGAILAVRERHIKIDVAIAFVNDIWRRRLERPIFLFSTLVCGILFWHASRFWWDEWASSNPDERWVAALGIIFPVTFCLLMLHFALRAIIGPRSPKRVVK</sequence>
<feature type="transmembrane region" description="Helical" evidence="9">
    <location>
        <begin position="100"/>
        <end position="120"/>
    </location>
</feature>
<evidence type="ECO:0000256" key="6">
    <source>
        <dbReference type="ARBA" id="ARBA00022989"/>
    </source>
</evidence>
<protein>
    <recommendedName>
        <fullName evidence="9">TRAP transporter small permease protein</fullName>
    </recommendedName>
</protein>
<comment type="subunit">
    <text evidence="9">The complex comprises the extracytoplasmic solute receptor protein and the two transmembrane proteins.</text>
</comment>
<dbReference type="GO" id="GO:0022857">
    <property type="term" value="F:transmembrane transporter activity"/>
    <property type="evidence" value="ECO:0007669"/>
    <property type="project" value="UniProtKB-UniRule"/>
</dbReference>
<dbReference type="RefSeq" id="WP_124948230.1">
    <property type="nucleotide sequence ID" value="NZ_BHVT01000077.1"/>
</dbReference>
<dbReference type="EMBL" id="SMCO01000022">
    <property type="protein sequence ID" value="TCV82340.1"/>
    <property type="molecule type" value="Genomic_DNA"/>
</dbReference>
<comment type="caution">
    <text evidence="11">The sequence shown here is derived from an EMBL/GenBank/DDBJ whole genome shotgun (WGS) entry which is preliminary data.</text>
</comment>
<dbReference type="Pfam" id="PF04290">
    <property type="entry name" value="DctQ"/>
    <property type="match status" value="1"/>
</dbReference>
<keyword evidence="6 9" id="KW-1133">Transmembrane helix</keyword>
<evidence type="ECO:0000256" key="2">
    <source>
        <dbReference type="ARBA" id="ARBA00022448"/>
    </source>
</evidence>
<comment type="function">
    <text evidence="9">Part of the tripartite ATP-independent periplasmic (TRAP) transport system.</text>
</comment>
<comment type="similarity">
    <text evidence="8 9">Belongs to the TRAP transporter small permease family.</text>
</comment>
<dbReference type="Proteomes" id="UP000295367">
    <property type="component" value="Unassembled WGS sequence"/>
</dbReference>
<proteinExistence type="inferred from homology"/>
<feature type="domain" description="Tripartite ATP-independent periplasmic transporters DctQ component" evidence="10">
    <location>
        <begin position="33"/>
        <end position="155"/>
    </location>
</feature>
<evidence type="ECO:0000256" key="7">
    <source>
        <dbReference type="ARBA" id="ARBA00023136"/>
    </source>
</evidence>
<keyword evidence="7 9" id="KW-0472">Membrane</keyword>
<gene>
    <name evidence="11" type="ORF">EDC63_12232</name>
</gene>
<feature type="transmembrane region" description="Helical" evidence="9">
    <location>
        <begin position="54"/>
        <end position="74"/>
    </location>
</feature>
<name>A0A4R3XTC1_9PROT</name>
<evidence type="ECO:0000256" key="4">
    <source>
        <dbReference type="ARBA" id="ARBA00022519"/>
    </source>
</evidence>
<feature type="transmembrane region" description="Helical" evidence="9">
    <location>
        <begin position="132"/>
        <end position="157"/>
    </location>
</feature>
<keyword evidence="2 9" id="KW-0813">Transport</keyword>
<keyword evidence="5 9" id="KW-0812">Transmembrane</keyword>
<dbReference type="GO" id="GO:0015740">
    <property type="term" value="P:C4-dicarboxylate transport"/>
    <property type="evidence" value="ECO:0007669"/>
    <property type="project" value="TreeGrafter"/>
</dbReference>
<evidence type="ECO:0000259" key="10">
    <source>
        <dbReference type="Pfam" id="PF04290"/>
    </source>
</evidence>
<dbReference type="InterPro" id="IPR007387">
    <property type="entry name" value="TRAP_DctQ"/>
</dbReference>
<dbReference type="PANTHER" id="PTHR35011:SF2">
    <property type="entry name" value="2,3-DIKETO-L-GULONATE TRAP TRANSPORTER SMALL PERMEASE PROTEIN YIAM"/>
    <property type="match status" value="1"/>
</dbReference>
<organism evidence="11 12">
    <name type="scientific">Sulfurirhabdus autotrophica</name>
    <dbReference type="NCBI Taxonomy" id="1706046"/>
    <lineage>
        <taxon>Bacteria</taxon>
        <taxon>Pseudomonadati</taxon>
        <taxon>Pseudomonadota</taxon>
        <taxon>Betaproteobacteria</taxon>
        <taxon>Nitrosomonadales</taxon>
        <taxon>Sulfuricellaceae</taxon>
        <taxon>Sulfurirhabdus</taxon>
    </lineage>
</organism>
<dbReference type="GO" id="GO:0005886">
    <property type="term" value="C:plasma membrane"/>
    <property type="evidence" value="ECO:0007669"/>
    <property type="project" value="UniProtKB-SubCell"/>
</dbReference>
<evidence type="ECO:0000256" key="8">
    <source>
        <dbReference type="ARBA" id="ARBA00038436"/>
    </source>
</evidence>
<evidence type="ECO:0000256" key="1">
    <source>
        <dbReference type="ARBA" id="ARBA00004429"/>
    </source>
</evidence>
<dbReference type="AlphaFoldDB" id="A0A4R3XTC1"/>
<accession>A0A4R3XTC1</accession>
<reference evidence="11 12" key="1">
    <citation type="submission" date="2019-03" db="EMBL/GenBank/DDBJ databases">
        <title>Genomic Encyclopedia of Type Strains, Phase IV (KMG-IV): sequencing the most valuable type-strain genomes for metagenomic binning, comparative biology and taxonomic classification.</title>
        <authorList>
            <person name="Goeker M."/>
        </authorList>
    </citation>
    <scope>NUCLEOTIDE SEQUENCE [LARGE SCALE GENOMIC DNA]</scope>
    <source>
        <strain evidence="11 12">DSM 100309</strain>
    </source>
</reference>